<feature type="transmembrane region" description="Helical" evidence="1">
    <location>
        <begin position="300"/>
        <end position="321"/>
    </location>
</feature>
<name>E6U3X3_ETHHY</name>
<gene>
    <name evidence="2" type="ordered locus">Ethha_0987</name>
</gene>
<reference evidence="2 3" key="1">
    <citation type="submission" date="2010-12" db="EMBL/GenBank/DDBJ databases">
        <title>Complete sequence of Ethanoligenens harbinense YUAN-3.</title>
        <authorList>
            <person name="Lucas S."/>
            <person name="Copeland A."/>
            <person name="Lapidus A."/>
            <person name="Cheng J.-F."/>
            <person name="Bruce D."/>
            <person name="Goodwin L."/>
            <person name="Pitluck S."/>
            <person name="Chertkov O."/>
            <person name="Misra M."/>
            <person name="Detter J.C."/>
            <person name="Han C."/>
            <person name="Tapia R."/>
            <person name="Land M."/>
            <person name="Hauser L."/>
            <person name="Jeffries C."/>
            <person name="Kyrpides N."/>
            <person name="Ivanova N."/>
            <person name="Mikhailova N."/>
            <person name="Wang A."/>
            <person name="Mouttaki H."/>
            <person name="He Z."/>
            <person name="Zhou J."/>
            <person name="Hemme C.L."/>
            <person name="Woyke T."/>
        </authorList>
    </citation>
    <scope>NUCLEOTIDE SEQUENCE [LARGE SCALE GENOMIC DNA]</scope>
    <source>
        <strain evidence="3">DSM 18485 / JCM 12961 / CGMCC 1.5033 / YUAN-3</strain>
    </source>
</reference>
<keyword evidence="1" id="KW-1133">Transmembrane helix</keyword>
<dbReference type="HOGENOM" id="CLU_374974_0_0_9"/>
<keyword evidence="3" id="KW-1185">Reference proteome</keyword>
<feature type="transmembrane region" description="Helical" evidence="1">
    <location>
        <begin position="160"/>
        <end position="179"/>
    </location>
</feature>
<accession>E6U3X3</accession>
<feature type="transmembrane region" description="Helical" evidence="1">
    <location>
        <begin position="70"/>
        <end position="93"/>
    </location>
</feature>
<feature type="transmembrane region" description="Helical" evidence="1">
    <location>
        <begin position="113"/>
        <end position="130"/>
    </location>
</feature>
<keyword evidence="1" id="KW-0472">Membrane</keyword>
<evidence type="ECO:0000256" key="1">
    <source>
        <dbReference type="SAM" id="Phobius"/>
    </source>
</evidence>
<organism evidence="2 3">
    <name type="scientific">Ethanoligenens harbinense (strain DSM 18485 / JCM 12961 / CGMCC 1.5033 / YUAN-3)</name>
    <dbReference type="NCBI Taxonomy" id="663278"/>
    <lineage>
        <taxon>Bacteria</taxon>
        <taxon>Bacillati</taxon>
        <taxon>Bacillota</taxon>
        <taxon>Clostridia</taxon>
        <taxon>Eubacteriales</taxon>
        <taxon>Oscillospiraceae</taxon>
        <taxon>Ethanoligenens</taxon>
    </lineage>
</organism>
<evidence type="ECO:0000313" key="2">
    <source>
        <dbReference type="EMBL" id="ADU26540.1"/>
    </source>
</evidence>
<evidence type="ECO:0000313" key="3">
    <source>
        <dbReference type="Proteomes" id="UP000001551"/>
    </source>
</evidence>
<proteinExistence type="predicted"/>
<dbReference type="Proteomes" id="UP000001551">
    <property type="component" value="Chromosome"/>
</dbReference>
<dbReference type="EMBL" id="CP002400">
    <property type="protein sequence ID" value="ADU26540.1"/>
    <property type="molecule type" value="Genomic_DNA"/>
</dbReference>
<dbReference type="AlphaFoldDB" id="E6U3X3"/>
<dbReference type="KEGG" id="eha:Ethha_0987"/>
<dbReference type="RefSeq" id="WP_013484901.1">
    <property type="nucleotide sequence ID" value="NC_014828.1"/>
</dbReference>
<feature type="transmembrane region" description="Helical" evidence="1">
    <location>
        <begin position="327"/>
        <end position="351"/>
    </location>
</feature>
<dbReference type="eggNOG" id="ENOG50333VZ">
    <property type="taxonomic scope" value="Bacteria"/>
</dbReference>
<protein>
    <submittedName>
        <fullName evidence="2">Uncharacterized protein</fullName>
    </submittedName>
</protein>
<feature type="transmembrane region" description="Helical" evidence="1">
    <location>
        <begin position="21"/>
        <end position="41"/>
    </location>
</feature>
<keyword evidence="1" id="KW-0812">Transmembrane</keyword>
<sequence>MLSPTSFDRRPILRHAWRETWTRNLLLPIIGLVVFIILFPVSTAGMPSSSIFNVDYTHDQLKYRFFDASFGPVITGAVLVYGLLLGIALLRFLHDRRQTVAYFSLGITRMRLLAARLGAGCLMLLIGVGVPLAVSLLLNLAALGYTTSIFGSFFYLLCGYLVLGLVSLFVAGIGCVLAGTLLEAAVFSACLLAIPSAALYGVGALMRHLLFGSASGVLLRTGTGLAASSLLTQFAAFNPALFFYHNSMTYSAFYATTTGETLPAIRPLAVVLWFIGAVILAELAAFALQRRKNEIAGVRGMSHGMNIVLTLTLAFFLYTLLFDVLAALNVFVAFIAATAGFVAVWLAFAVLTSRGKKAGRQNITVLAAGLAATYAGVALLGTGFLGYSARVPNADDIASATISYVGSPNYITGDGTQGSSGANGYYIAQQVKLTDASDLSLLVLLHKTLIAAGKPALELNQNDFEKTAVPYDIMVQYTLKSGSTLVRYYDRSTFSTLESMLTLENTQAVKRLEQNIITGNTGDAYWAAGAYRGGSIYLSNNWYTNPQLLTLSADKRTALLQALAADVAAQPLNDRYFPSKPALGVLMFSQTGNSDTKTYAYNLENAEVYLTSAFTNTLKFLNDNGLTKALSFDGAAESITLMKYNPYVSKDRAAAPEGQYFMAYTADNAGSFILQKDFGKNYVVDAPDQIGELIPLLQNDYYMSRGGYLAAVKLQGSDTYVYKFLPLAGAPKKIRSVVIN</sequence>
<dbReference type="STRING" id="663278.Ethha_0987"/>
<feature type="transmembrane region" description="Helical" evidence="1">
    <location>
        <begin position="363"/>
        <end position="387"/>
    </location>
</feature>
<feature type="transmembrane region" description="Helical" evidence="1">
    <location>
        <begin position="185"/>
        <end position="205"/>
    </location>
</feature>
<feature type="transmembrane region" description="Helical" evidence="1">
    <location>
        <begin position="264"/>
        <end position="288"/>
    </location>
</feature>